<evidence type="ECO:0000313" key="2">
    <source>
        <dbReference type="Proteomes" id="UP000294963"/>
    </source>
</evidence>
<accession>A0A4V2R254</accession>
<evidence type="ECO:0000313" key="1">
    <source>
        <dbReference type="EMBL" id="TCM71148.1"/>
    </source>
</evidence>
<name>A0A4V2R254_ACICA</name>
<dbReference type="EMBL" id="SLVJ01000001">
    <property type="protein sequence ID" value="TCM71148.1"/>
    <property type="molecule type" value="Genomic_DNA"/>
</dbReference>
<keyword evidence="2" id="KW-1185">Reference proteome</keyword>
<reference evidence="1 2" key="1">
    <citation type="submission" date="2019-03" db="EMBL/GenBank/DDBJ databases">
        <title>Genomic analyses of the natural microbiome of Caenorhabditis elegans.</title>
        <authorList>
            <person name="Samuel B."/>
        </authorList>
    </citation>
    <scope>NUCLEOTIDE SEQUENCE [LARGE SCALE GENOMIC DNA]</scope>
    <source>
        <strain evidence="1 2">JUb89</strain>
    </source>
</reference>
<sequence>IVIKNRAIKLILDSGTLLDDNYLSSNGRGGIRKTKKSVKALSRIASETSKEKCAT</sequence>
<organism evidence="1 2">
    <name type="scientific">Acinetobacter calcoaceticus</name>
    <dbReference type="NCBI Taxonomy" id="471"/>
    <lineage>
        <taxon>Bacteria</taxon>
        <taxon>Pseudomonadati</taxon>
        <taxon>Pseudomonadota</taxon>
        <taxon>Gammaproteobacteria</taxon>
        <taxon>Moraxellales</taxon>
        <taxon>Moraxellaceae</taxon>
        <taxon>Acinetobacter</taxon>
        <taxon>Acinetobacter calcoaceticus/baumannii complex</taxon>
    </lineage>
</organism>
<protein>
    <submittedName>
        <fullName evidence="1">Uncharacterized protein</fullName>
    </submittedName>
</protein>
<dbReference type="AlphaFoldDB" id="A0A4V2R254"/>
<proteinExistence type="predicted"/>
<dbReference type="Proteomes" id="UP000294963">
    <property type="component" value="Unassembled WGS sequence"/>
</dbReference>
<gene>
    <name evidence="1" type="ORF">EC844_101436</name>
</gene>
<comment type="caution">
    <text evidence="1">The sequence shown here is derived from an EMBL/GenBank/DDBJ whole genome shotgun (WGS) entry which is preliminary data.</text>
</comment>
<feature type="non-terminal residue" evidence="1">
    <location>
        <position position="1"/>
    </location>
</feature>